<dbReference type="SUPFAM" id="SSF56349">
    <property type="entry name" value="DNA breaking-rejoining enzymes"/>
    <property type="match status" value="2"/>
</dbReference>
<name>A0A9P1FHS2_9DINO</name>
<feature type="compositionally biased region" description="Basic and acidic residues" evidence="2">
    <location>
        <begin position="2415"/>
        <end position="2425"/>
    </location>
</feature>
<dbReference type="InterPro" id="IPR011010">
    <property type="entry name" value="DNA_brk_join_enz"/>
</dbReference>
<dbReference type="PANTHER" id="PTHR33050">
    <property type="entry name" value="REVERSE TRANSCRIPTASE DOMAIN-CONTAINING PROTEIN"/>
    <property type="match status" value="1"/>
</dbReference>
<feature type="region of interest" description="Disordered" evidence="2">
    <location>
        <begin position="2355"/>
        <end position="2453"/>
    </location>
</feature>
<dbReference type="PANTHER" id="PTHR33050:SF7">
    <property type="entry name" value="RIBONUCLEASE H"/>
    <property type="match status" value="1"/>
</dbReference>
<organism evidence="4">
    <name type="scientific">Cladocopium goreaui</name>
    <dbReference type="NCBI Taxonomy" id="2562237"/>
    <lineage>
        <taxon>Eukaryota</taxon>
        <taxon>Sar</taxon>
        <taxon>Alveolata</taxon>
        <taxon>Dinophyceae</taxon>
        <taxon>Suessiales</taxon>
        <taxon>Symbiodiniaceae</taxon>
        <taxon>Cladocopium</taxon>
    </lineage>
</organism>
<feature type="compositionally biased region" description="Basic and acidic residues" evidence="2">
    <location>
        <begin position="461"/>
        <end position="475"/>
    </location>
</feature>
<feature type="region of interest" description="Disordered" evidence="2">
    <location>
        <begin position="98"/>
        <end position="131"/>
    </location>
</feature>
<dbReference type="SUPFAM" id="SSF56672">
    <property type="entry name" value="DNA/RNA polymerases"/>
    <property type="match status" value="1"/>
</dbReference>
<proteinExistence type="predicted"/>
<dbReference type="GO" id="GO:0003677">
    <property type="term" value="F:DNA binding"/>
    <property type="evidence" value="ECO:0007669"/>
    <property type="project" value="InterPro"/>
</dbReference>
<dbReference type="Gene3D" id="1.10.443.10">
    <property type="entry name" value="Intergrase catalytic core"/>
    <property type="match status" value="2"/>
</dbReference>
<feature type="region of interest" description="Disordered" evidence="2">
    <location>
        <begin position="2044"/>
        <end position="2077"/>
    </location>
</feature>
<feature type="compositionally biased region" description="Basic and acidic residues" evidence="2">
    <location>
        <begin position="2326"/>
        <end position="2338"/>
    </location>
</feature>
<sequence>MDPTEEELNNMETIDDVADWAGLEGPLKEGLLKDLGTPTKLRDIAFITRPVWDAALVLLRVPTAPANPGDPPGQREPTPVEGSRLEIFRRVVMLRMQMTPDTPGDPGIQRPGVATTPAQPPSSSQGSPTRKIKLSVVIDPTLDSEVVQLEQTAVSAMYAKYKSRFGDHPSPEVEPSIDQLSALAQLLKANATPYADMSLWGPHGLRTLRKAVFKSYVLNAASGEWSKKEAPGPESIVAWEKCFKTYKVAMVLLEAADPERLEAYMEHVKEFHNRFGPACWGIIYRADTRMRSEYMERIRRALDDDPRHGYTPANPWAAIFAEAVREQDFWTREVMTLSTLLLARNKSIACGLSSDSSIESAPERPSPKRKKSSSPKLKKKKAKKKYTGEDKSKWDDNNKVFSLNRKGLQICIKFNKGQCGNGKPQSSEGEAAPPTLAGDTASGAKRSKRKKQPESDPSAPPEKKGRKEESPKERAAASSSGVKLVPRNQRPSRSPLQRKRRPVQAAPHRQGPSQLPKPPSWHPYRYGATNVPPEQWDHRPRALLLFSGKSREGDIASYLAAGGWIVVVVDIVGPTTCDVLDSDNYRLILKEVQDGVFDCVGIATPCETLSPLRENPPGPKPLRDLAHPEGLGRKKLSKAEQQQLAQANQMFELSAEAVKYQLRAHRSFWLENPDHGSKLDFWKTKWGIGIEKHALVLKAAFDQCMFDAEVTKPTKLAHFDMDLTELRGIRCTHQNRTWTKPDGSEYKAKHESLVQRWRTNEGGNKERASKALGAYPPSSPERGALKVQPGRIWKTQVRITKALLGGQKTVPLDKAFVEKLRELVVGLLAPAGVQLPQKCTRASTPISAEVLWAWGEFTEDPDAKLLATWLREGAPLGYSQPIPCTGVFPRVTGPHWEEEAANQLARQYEGWKNHPSADEWQEDFAILVAEAQAKGFISLFDTRGGRNVPRPLAGTQQAWPYRESEGLTDAAADAVAILRAGGTPVFFAIDIENAFHNVPAGEDKAFTAAAIEVNGQQKVLVYDVLVFGAVSSPTLWGRFASWLGRTLAAVNPAVACQIYVDDPIMVFDSSDPKGDKQITVSILWAAVAGFPIKMEKTESGHSVKWIGAEMRILQEDRAVSITIPADKVSEVVERITKIMARPVVGKKQLQSLAGALSFFASVVPLMRPFLGGIWAVLATDDGPSRARKLVHTKRIAHSMEWILALLEESTVPFTRVVRSVKPNSGAIIITDASTWGMGGVLLMGGAAIEYFSCPIPFQFTVKTGAIPGIPKHMALWEALCLLLAARIWLVRFPIGSVVRVKADNISALYLLAKGKAKSPELQVVAREIALDQAKERYEVTILQHINTKLNITADPLSRQHDPVPPPFPQDRLGEAKRIPIEVGPDFWQIRELGRGKSAAGYLRPATAHDEPKKPKGFRPLAEGPVISSRAPVADGIDNKAASSGPRECMEHIAKRARAANSHGPTLSRERTWESVAKAAGYDRAFDLVPDLIYSVMGALDKAGYRSAELYLEVAKQRHIEKGQPWTAQLALAAKCAKRACQRGRGPAKQAQPLPLADVSTLTDVSNPLAPGGPEWAVRSTVLASWWLLREIEASNTLLAHVQVDPREKLIKCNLPSSKADWRALGATRTHTCSCAEQGSPALCPYHLMVEQVKWAKAKRHSFLFCTETGAQTTKSGWAGTFEAIAQKLKLKLVGPTGLRLFTGHSARATGAVHMARTQIELWRIQLFGRWGSEIFKQYVRDAPLEQLHGLAQEVSLKAILAATKEATAAATGLAHQPVEALADCEAAAIIEPPAPDPPENDVLFVRNRSSRGKVHLAARHGNTLPHYLWRTKCFWHFARGQADYALLKEGGSFTSALVAILAQGIDEKALYLAMTRVEKNSAQAHKLDTEATLHTLPKLQLAHSRISRSPEHDWLAPAGQSSLTVYPPKENRGTGLPCRGAKVRFTMDPTEEELNNLNTLENAADWAGTTGAVHDHLMGKLGKPSKLRDLVFIARPAWDTVVASLTIKEPQADGTEAERDLTPVEFSRVEIFRRVVFLRLKVNPDGPGGAGPPQPIVGAAPFPGTGGGQGPSSPTRKLKLSSIVDPTLDAEILQLGQEEIAEMFSKYKSKFGDVPSADVEPSADQISAIKQLLTSGALPYIDMSIFGPHAIRSLRRSVFSSYTLNAATGEWSKKESPGPATLQQWEKSFKTYKVAMLLLEAADAERLEGYLEHIKDLHAQFGQEAWGIIYRADVRMRSEFQERIRRALDEDPKYGYTRASPWSSVFAATVRESDFWSKEVATPATLLLARNKQLAPEESSSQEGRPQKRKSRQPEGTQKKKAKRKYTGEDRSRWDAEQSRYSLNRKGIQICQKYNRGACGNGKPQSRCENNRSHQCDKSPGGTHRPAVKRPRSEAAPKRASPENEAASHHKRPRQDRDRKAPNPREEEEPGSSSDSSSSSTSSSTTVQAGREKIPSMPLYADYKYGATNLDPQLWDDRPRALLLFSGRPRDGDLTSYLHHMGWIVVVVDKQGPTAADLLDTEVCRKIFADIRAGVFDVVGMATPCETVSPLRENPPGPRPLRSLQHPDGLPLKSLSSEERKQLKEANHLIEFSTHVTREVRRIRAAYWIENPDHKEKLDMWKTSWFKEMTGHALVEKTLFDQCQFGAETTKPTRIQTDSLPLGQIKGRRCNHPPREWTRPNGETYVSPHESLVQRWSTVRGEKERASKALGEYPPALNKALAEAMEKADLPRVMKHREGSGAPLGFTEPIPCTGIFPVVKEVEWEAEDALEIFRKGGKPAFLAVDIRDAFHNIPSGKEAGHWTKTATKSSRRVVFVAGLVPLMRPFLNSLWAALATNDGPKQTRNVVHVRRIGIALQWIDALLGEKEGPVYGAVDPGHPEAAAPLAQPGVKAYARGSLNDAIRPLGKPEGRAKGAKQAQPLPMIELAKLKVHKDPAAPGGPIFPMRSVMLASWWLLREIEASSAERSHIEIDKVQRLIHWKLPSSKADWQALGATRTHSCNCEQNARQPECPYHSMVEHLEAVGAISDRWVFPSATGEQSSKCGWADTMQCMAQQLNLPTHTDTGARKFTGHSARATSAVYLAQTQIELWRIQLFGRWGSECFRIYIRDAPLQQLHSLAKEASLTTSLAAARAELSAILSQAQNCSPPAAAVSLRNQSVDCLADCEAAVDIAPQLEQPPSVEFVINRSAYGKIHKVACSGPTRPHYLWRTQCNWYFARGHADYALASQADPDKPECNKCF</sequence>
<dbReference type="Proteomes" id="UP001152797">
    <property type="component" value="Unassembled WGS sequence"/>
</dbReference>
<dbReference type="OrthoDB" id="442176at2759"/>
<dbReference type="InterPro" id="IPR043128">
    <property type="entry name" value="Rev_trsase/Diguanyl_cyclase"/>
</dbReference>
<accession>A0A9P1FHS2</accession>
<gene>
    <name evidence="4" type="ORF">C1SCF055_LOCUS5658</name>
</gene>
<keyword evidence="6" id="KW-1185">Reference proteome</keyword>
<feature type="compositionally biased region" description="Basic and acidic residues" evidence="2">
    <location>
        <begin position="2391"/>
        <end position="2408"/>
    </location>
</feature>
<feature type="region of interest" description="Disordered" evidence="2">
    <location>
        <begin position="2291"/>
        <end position="2340"/>
    </location>
</feature>
<comment type="caution">
    <text evidence="4">The sequence shown here is derived from an EMBL/GenBank/DDBJ whole genome shotgun (WGS) entry which is preliminary data.</text>
</comment>
<reference evidence="4" key="1">
    <citation type="submission" date="2022-10" db="EMBL/GenBank/DDBJ databases">
        <authorList>
            <person name="Chen Y."/>
            <person name="Dougan E. K."/>
            <person name="Chan C."/>
            <person name="Rhodes N."/>
            <person name="Thang M."/>
        </authorList>
    </citation>
    <scope>NUCLEOTIDE SEQUENCE</scope>
</reference>
<dbReference type="InterPro" id="IPR052055">
    <property type="entry name" value="Hepadnavirus_pol/RT"/>
</dbReference>
<dbReference type="Pfam" id="PF00078">
    <property type="entry name" value="RVT_1"/>
    <property type="match status" value="1"/>
</dbReference>
<dbReference type="GO" id="GO:0006310">
    <property type="term" value="P:DNA recombination"/>
    <property type="evidence" value="ECO:0007669"/>
    <property type="project" value="UniProtKB-KW"/>
</dbReference>
<evidence type="ECO:0000256" key="1">
    <source>
        <dbReference type="ARBA" id="ARBA00023172"/>
    </source>
</evidence>
<dbReference type="EMBL" id="CAMXCT020000348">
    <property type="protein sequence ID" value="CAL1130899.1"/>
    <property type="molecule type" value="Genomic_DNA"/>
</dbReference>
<evidence type="ECO:0000256" key="2">
    <source>
        <dbReference type="SAM" id="MobiDB-lite"/>
    </source>
</evidence>
<feature type="region of interest" description="Disordered" evidence="2">
    <location>
        <begin position="2664"/>
        <end position="2684"/>
    </location>
</feature>
<feature type="region of interest" description="Disordered" evidence="2">
    <location>
        <begin position="353"/>
        <end position="397"/>
    </location>
</feature>
<dbReference type="InterPro" id="IPR000477">
    <property type="entry name" value="RT_dom"/>
</dbReference>
<evidence type="ECO:0000313" key="5">
    <source>
        <dbReference type="EMBL" id="CAL1130899.1"/>
    </source>
</evidence>
<dbReference type="InterPro" id="IPR013762">
    <property type="entry name" value="Integrase-like_cat_sf"/>
</dbReference>
<dbReference type="Gene3D" id="3.10.10.10">
    <property type="entry name" value="HIV Type 1 Reverse Transcriptase, subunit A, domain 1"/>
    <property type="match status" value="1"/>
</dbReference>
<feature type="compositionally biased region" description="Basic and acidic residues" evidence="2">
    <location>
        <begin position="386"/>
        <end position="397"/>
    </location>
</feature>
<feature type="region of interest" description="Disordered" evidence="2">
    <location>
        <begin position="2547"/>
        <end position="2572"/>
    </location>
</feature>
<feature type="compositionally biased region" description="Low complexity" evidence="2">
    <location>
        <begin position="114"/>
        <end position="129"/>
    </location>
</feature>
<dbReference type="GO" id="GO:0015074">
    <property type="term" value="P:DNA integration"/>
    <property type="evidence" value="ECO:0007669"/>
    <property type="project" value="InterPro"/>
</dbReference>
<protein>
    <recommendedName>
        <fullName evidence="3">Reverse transcriptase domain-containing protein</fullName>
    </recommendedName>
</protein>
<dbReference type="EMBL" id="CAMXCT010000348">
    <property type="protein sequence ID" value="CAI3977524.1"/>
    <property type="molecule type" value="Genomic_DNA"/>
</dbReference>
<evidence type="ECO:0000259" key="3">
    <source>
        <dbReference type="Pfam" id="PF00078"/>
    </source>
</evidence>
<dbReference type="EMBL" id="CAMXCT030000348">
    <property type="protein sequence ID" value="CAL4764836.1"/>
    <property type="molecule type" value="Genomic_DNA"/>
</dbReference>
<feature type="compositionally biased region" description="Low complexity" evidence="2">
    <location>
        <begin position="2432"/>
        <end position="2446"/>
    </location>
</feature>
<feature type="region of interest" description="Disordered" evidence="2">
    <location>
        <begin position="416"/>
        <end position="528"/>
    </location>
</feature>
<feature type="compositionally biased region" description="Basic residues" evidence="2">
    <location>
        <begin position="367"/>
        <end position="385"/>
    </location>
</feature>
<keyword evidence="1" id="KW-0233">DNA recombination</keyword>
<evidence type="ECO:0000313" key="6">
    <source>
        <dbReference type="Proteomes" id="UP001152797"/>
    </source>
</evidence>
<evidence type="ECO:0000313" key="4">
    <source>
        <dbReference type="EMBL" id="CAI3977524.1"/>
    </source>
</evidence>
<dbReference type="InterPro" id="IPR043502">
    <property type="entry name" value="DNA/RNA_pol_sf"/>
</dbReference>
<dbReference type="Gene3D" id="3.30.70.270">
    <property type="match status" value="1"/>
</dbReference>
<feature type="domain" description="Reverse transcriptase" evidence="3">
    <location>
        <begin position="978"/>
        <end position="1109"/>
    </location>
</feature>
<reference evidence="5" key="2">
    <citation type="submission" date="2024-04" db="EMBL/GenBank/DDBJ databases">
        <authorList>
            <person name="Chen Y."/>
            <person name="Shah S."/>
            <person name="Dougan E. K."/>
            <person name="Thang M."/>
            <person name="Chan C."/>
        </authorList>
    </citation>
    <scope>NUCLEOTIDE SEQUENCE [LARGE SCALE GENOMIC DNA]</scope>
</reference>